<dbReference type="RefSeq" id="WP_344717488.1">
    <property type="nucleotide sequence ID" value="NZ_BAAAUS010000001.1"/>
</dbReference>
<organism evidence="1 2">
    <name type="scientific">Pseudonocardia yunnanensis</name>
    <dbReference type="NCBI Taxonomy" id="58107"/>
    <lineage>
        <taxon>Bacteria</taxon>
        <taxon>Bacillati</taxon>
        <taxon>Actinomycetota</taxon>
        <taxon>Actinomycetes</taxon>
        <taxon>Pseudonocardiales</taxon>
        <taxon>Pseudonocardiaceae</taxon>
        <taxon>Pseudonocardia</taxon>
    </lineage>
</organism>
<evidence type="ECO:0000313" key="2">
    <source>
        <dbReference type="Proteomes" id="UP001597114"/>
    </source>
</evidence>
<gene>
    <name evidence="1" type="ORF">ACFSJD_43310</name>
</gene>
<sequence>MKKNRTVSEPFEGAIPPWFEPPYLVDHYFTDAHETEDNAALRQVVVFRLRPKNKVTVDLPHLPFTPEPRPIVDVLAVEEQHTERAYISPDREPYEAERREATLVGRYRDYLQSQGHQVSRLRVLPPGESRPLYSDLWDETTGELVEAKGTVTRDHLRQAVGQLLDYGRFADAKTHAIRGRTPRRR</sequence>
<reference evidence="2" key="1">
    <citation type="journal article" date="2019" name="Int. J. Syst. Evol. Microbiol.">
        <title>The Global Catalogue of Microorganisms (GCM) 10K type strain sequencing project: providing services to taxonomists for standard genome sequencing and annotation.</title>
        <authorList>
            <consortium name="The Broad Institute Genomics Platform"/>
            <consortium name="The Broad Institute Genome Sequencing Center for Infectious Disease"/>
            <person name="Wu L."/>
            <person name="Ma J."/>
        </authorList>
    </citation>
    <scope>NUCLEOTIDE SEQUENCE [LARGE SCALE GENOMIC DNA]</scope>
    <source>
        <strain evidence="2">CCM 7043</strain>
    </source>
</reference>
<name>A0ABW4F9T0_9PSEU</name>
<dbReference type="Proteomes" id="UP001597114">
    <property type="component" value="Unassembled WGS sequence"/>
</dbReference>
<proteinExistence type="predicted"/>
<evidence type="ECO:0000313" key="1">
    <source>
        <dbReference type="EMBL" id="MFD1524378.1"/>
    </source>
</evidence>
<comment type="caution">
    <text evidence="1">The sequence shown here is derived from an EMBL/GenBank/DDBJ whole genome shotgun (WGS) entry which is preliminary data.</text>
</comment>
<dbReference type="EMBL" id="JBHUCO010000082">
    <property type="protein sequence ID" value="MFD1524378.1"/>
    <property type="molecule type" value="Genomic_DNA"/>
</dbReference>
<keyword evidence="2" id="KW-1185">Reference proteome</keyword>
<evidence type="ECO:0008006" key="3">
    <source>
        <dbReference type="Google" id="ProtNLM"/>
    </source>
</evidence>
<accession>A0ABW4F9T0</accession>
<protein>
    <recommendedName>
        <fullName evidence="3">CYTH domain-containing protein</fullName>
    </recommendedName>
</protein>